<organism evidence="5 6">
    <name type="scientific">Brevibacillus brevis</name>
    <name type="common">Bacillus brevis</name>
    <dbReference type="NCBI Taxonomy" id="1393"/>
    <lineage>
        <taxon>Bacteria</taxon>
        <taxon>Bacillati</taxon>
        <taxon>Bacillota</taxon>
        <taxon>Bacilli</taxon>
        <taxon>Bacillales</taxon>
        <taxon>Paenibacillaceae</taxon>
        <taxon>Brevibacillus</taxon>
    </lineage>
</organism>
<evidence type="ECO:0000259" key="4">
    <source>
        <dbReference type="Pfam" id="PF22624"/>
    </source>
</evidence>
<gene>
    <name evidence="5" type="ORF">RGB73_12460</name>
</gene>
<dbReference type="Pfam" id="PF01648">
    <property type="entry name" value="ACPS"/>
    <property type="match status" value="1"/>
</dbReference>
<dbReference type="SUPFAM" id="SSF56214">
    <property type="entry name" value="4'-phosphopantetheinyl transferase"/>
    <property type="match status" value="2"/>
</dbReference>
<keyword evidence="6" id="KW-1185">Reference proteome</keyword>
<dbReference type="PANTHER" id="PTHR12215:SF10">
    <property type="entry name" value="L-AMINOADIPATE-SEMIALDEHYDE DEHYDROGENASE-PHOSPHOPANTETHEINYL TRANSFERASE"/>
    <property type="match status" value="1"/>
</dbReference>
<evidence type="ECO:0000259" key="3">
    <source>
        <dbReference type="Pfam" id="PF01648"/>
    </source>
</evidence>
<evidence type="ECO:0000313" key="6">
    <source>
        <dbReference type="Proteomes" id="UP001256827"/>
    </source>
</evidence>
<dbReference type="Pfam" id="PF22624">
    <property type="entry name" value="AASDHPPT_N"/>
    <property type="match status" value="1"/>
</dbReference>
<dbReference type="InterPro" id="IPR008278">
    <property type="entry name" value="4-PPantetheinyl_Trfase_dom"/>
</dbReference>
<dbReference type="InterPro" id="IPR037143">
    <property type="entry name" value="4-PPantetheinyl_Trfase_dom_sf"/>
</dbReference>
<accession>A0ABY9TAE1</accession>
<keyword evidence="2 5" id="KW-0808">Transferase</keyword>
<dbReference type="GO" id="GO:0016740">
    <property type="term" value="F:transferase activity"/>
    <property type="evidence" value="ECO:0007669"/>
    <property type="project" value="UniProtKB-KW"/>
</dbReference>
<dbReference type="RefSeq" id="WP_310772427.1">
    <property type="nucleotide sequence ID" value="NZ_CP134050.1"/>
</dbReference>
<sequence length="245" mass="27445">MRNKEQSQAWVQTVCWGQRCLPTEAASQEEFRTGDEVHIWSATVPSHFSCAGVLSAEENRAAASFVFPRDQLRYRFSHSILRLLLSAYACCEPASLAFGKNRFGKPFLRSENGRSPLQFSMSHSRETVCVAIAMDRAIGLDIEYVDPVFAWPEVAEAVFSCDEQRHLAALPQHERLSAFFRLWTQKEAWLKAEGTGLGGLGQTGRNAITAEGYQLHSFFDENGYAGTVAVGTPVSAFRFFQYSWV</sequence>
<dbReference type="PANTHER" id="PTHR12215">
    <property type="entry name" value="PHOSPHOPANTETHEINE TRANSFERASE"/>
    <property type="match status" value="1"/>
</dbReference>
<reference evidence="5 6" key="1">
    <citation type="submission" date="2023-09" db="EMBL/GenBank/DDBJ databases">
        <title>Complete Genome and Methylome dissection of Bacillus brevis NEB573 original source of BbsI restriction endonuclease.</title>
        <authorList>
            <person name="Fomenkov A."/>
            <person name="Roberts R.D."/>
        </authorList>
    </citation>
    <scope>NUCLEOTIDE SEQUENCE [LARGE SCALE GENOMIC DNA]</scope>
    <source>
        <strain evidence="5 6">NEB573</strain>
    </source>
</reference>
<dbReference type="Proteomes" id="UP001256827">
    <property type="component" value="Chromosome"/>
</dbReference>
<evidence type="ECO:0000313" key="5">
    <source>
        <dbReference type="EMBL" id="WNC17078.1"/>
    </source>
</evidence>
<name>A0ABY9TAE1_BREBE</name>
<dbReference type="Gene3D" id="3.90.470.20">
    <property type="entry name" value="4'-phosphopantetheinyl transferase domain"/>
    <property type="match status" value="1"/>
</dbReference>
<dbReference type="EMBL" id="CP134050">
    <property type="protein sequence ID" value="WNC17078.1"/>
    <property type="molecule type" value="Genomic_DNA"/>
</dbReference>
<dbReference type="InterPro" id="IPR050559">
    <property type="entry name" value="P-Pant_transferase_sf"/>
</dbReference>
<protein>
    <submittedName>
        <fullName evidence="5">4'-phosphopantetheinyl transferase superfamily protein</fullName>
    </submittedName>
</protein>
<comment type="similarity">
    <text evidence="1">Belongs to the P-Pant transferase superfamily. Gsp/Sfp/HetI/AcpT family.</text>
</comment>
<dbReference type="InterPro" id="IPR055066">
    <property type="entry name" value="AASDHPPT_N"/>
</dbReference>
<feature type="domain" description="4'-phosphopantetheinyl transferase N-terminal" evidence="4">
    <location>
        <begin position="40"/>
        <end position="131"/>
    </location>
</feature>
<proteinExistence type="inferred from homology"/>
<evidence type="ECO:0000256" key="1">
    <source>
        <dbReference type="ARBA" id="ARBA00010990"/>
    </source>
</evidence>
<evidence type="ECO:0000256" key="2">
    <source>
        <dbReference type="ARBA" id="ARBA00022679"/>
    </source>
</evidence>
<feature type="domain" description="4'-phosphopantetheinyl transferase" evidence="3">
    <location>
        <begin position="137"/>
        <end position="199"/>
    </location>
</feature>